<name>A0A8S5LJL7_9CAUD</name>
<accession>A0A8S5LJL7</accession>
<sequence>MSRLLSSIIIIKSNSSIVNSNAASVYHSCVFFYATDSM</sequence>
<organism evidence="1">
    <name type="scientific">Siphoviridae sp. ct3o911</name>
    <dbReference type="NCBI Taxonomy" id="2827560"/>
    <lineage>
        <taxon>Viruses</taxon>
        <taxon>Duplodnaviria</taxon>
        <taxon>Heunggongvirae</taxon>
        <taxon>Uroviricota</taxon>
        <taxon>Caudoviricetes</taxon>
    </lineage>
</organism>
<evidence type="ECO:0000313" key="1">
    <source>
        <dbReference type="EMBL" id="DAD70214.1"/>
    </source>
</evidence>
<protein>
    <submittedName>
        <fullName evidence="1">Uncharacterized protein</fullName>
    </submittedName>
</protein>
<reference evidence="1" key="1">
    <citation type="journal article" date="2021" name="Proc. Natl. Acad. Sci. U.S.A.">
        <title>A Catalog of Tens of Thousands of Viruses from Human Metagenomes Reveals Hidden Associations with Chronic Diseases.</title>
        <authorList>
            <person name="Tisza M.J."/>
            <person name="Buck C.B."/>
        </authorList>
    </citation>
    <scope>NUCLEOTIDE SEQUENCE</scope>
    <source>
        <strain evidence="1">Ct3o911</strain>
    </source>
</reference>
<proteinExistence type="predicted"/>
<dbReference type="EMBL" id="BK015861">
    <property type="protein sequence ID" value="DAD70214.1"/>
    <property type="molecule type" value="Genomic_DNA"/>
</dbReference>